<dbReference type="Proteomes" id="UP000092695">
    <property type="component" value="Chromosome"/>
</dbReference>
<gene>
    <name evidence="2" type="ORF">BA177_03170</name>
</gene>
<keyword evidence="3" id="KW-1185">Reference proteome</keyword>
<dbReference type="InterPro" id="IPR025218">
    <property type="entry name" value="DUF4426"/>
</dbReference>
<sequence length="130" mass="14360">MPQAQPAEASSVTVNGYSVHFSAQSTDQLPTEVARQYNIVRSKNRAMLNVSIISEATGESGTGSVEVKTVNLTGQLKTVTMRKIQEQDAVYYIGEIPVANSETLVFDITITPDNSDEPIEVRFKRQFYTN</sequence>
<name>A0A193LCW3_9GAMM</name>
<evidence type="ECO:0000313" key="2">
    <source>
        <dbReference type="EMBL" id="ANO50347.1"/>
    </source>
</evidence>
<evidence type="ECO:0000259" key="1">
    <source>
        <dbReference type="Pfam" id="PF14467"/>
    </source>
</evidence>
<dbReference type="KEGG" id="woc:BA177_03170"/>
<dbReference type="Gene3D" id="2.60.40.3340">
    <property type="entry name" value="Domain of unknown function DUF4426"/>
    <property type="match status" value="1"/>
</dbReference>
<accession>A0A193LCW3</accession>
<organism evidence="2 3">
    <name type="scientific">Woeseia oceani</name>
    <dbReference type="NCBI Taxonomy" id="1548547"/>
    <lineage>
        <taxon>Bacteria</taxon>
        <taxon>Pseudomonadati</taxon>
        <taxon>Pseudomonadota</taxon>
        <taxon>Gammaproteobacteria</taxon>
        <taxon>Woeseiales</taxon>
        <taxon>Woeseiaceae</taxon>
        <taxon>Woeseia</taxon>
    </lineage>
</organism>
<feature type="domain" description="DUF4426" evidence="1">
    <location>
        <begin position="13"/>
        <end position="129"/>
    </location>
</feature>
<dbReference type="Pfam" id="PF14467">
    <property type="entry name" value="DUF4426"/>
    <property type="match status" value="1"/>
</dbReference>
<dbReference type="STRING" id="1548547.BA177_03170"/>
<evidence type="ECO:0000313" key="3">
    <source>
        <dbReference type="Proteomes" id="UP000092695"/>
    </source>
</evidence>
<reference evidence="2 3" key="1">
    <citation type="submission" date="2016-06" db="EMBL/GenBank/DDBJ databases">
        <title>Complete genome sequence of a deep-branching marine Gamma Proteobacterium Woeseia oceani type strain XK5.</title>
        <authorList>
            <person name="Mu D."/>
            <person name="Du Z."/>
        </authorList>
    </citation>
    <scope>NUCLEOTIDE SEQUENCE [LARGE SCALE GENOMIC DNA]</scope>
    <source>
        <strain evidence="2 3">XK5</strain>
    </source>
</reference>
<protein>
    <recommendedName>
        <fullName evidence="1">DUF4426 domain-containing protein</fullName>
    </recommendedName>
</protein>
<dbReference type="AlphaFoldDB" id="A0A193LCW3"/>
<proteinExistence type="predicted"/>
<dbReference type="EMBL" id="CP016268">
    <property type="protein sequence ID" value="ANO50347.1"/>
    <property type="molecule type" value="Genomic_DNA"/>
</dbReference>